<keyword evidence="3 14" id="KW-0808">Transferase</keyword>
<feature type="compositionally biased region" description="Low complexity" evidence="12">
    <location>
        <begin position="418"/>
        <end position="428"/>
    </location>
</feature>
<feature type="domain" description="AAA+ ATPase" evidence="13">
    <location>
        <begin position="36"/>
        <end position="184"/>
    </location>
</feature>
<dbReference type="EC" id="2.7.7.7" evidence="2"/>
<evidence type="ECO:0000256" key="4">
    <source>
        <dbReference type="ARBA" id="ARBA00022695"/>
    </source>
</evidence>
<dbReference type="Pfam" id="PF22608">
    <property type="entry name" value="DNAX_ATPase_lid"/>
    <property type="match status" value="1"/>
</dbReference>
<evidence type="ECO:0000256" key="8">
    <source>
        <dbReference type="ARBA" id="ARBA00022833"/>
    </source>
</evidence>
<proteinExistence type="inferred from homology"/>
<keyword evidence="7" id="KW-0547">Nucleotide-binding</keyword>
<evidence type="ECO:0000256" key="5">
    <source>
        <dbReference type="ARBA" id="ARBA00022705"/>
    </source>
</evidence>
<dbReference type="InterPro" id="IPR008921">
    <property type="entry name" value="DNA_pol3_clamp-load_cplx_C"/>
</dbReference>
<dbReference type="SMART" id="SM00382">
    <property type="entry name" value="AAA"/>
    <property type="match status" value="1"/>
</dbReference>
<dbReference type="InterPro" id="IPR050238">
    <property type="entry name" value="DNA_Rep/Repair_Clamp_Loader"/>
</dbReference>
<dbReference type="SUPFAM" id="SSF48019">
    <property type="entry name" value="post-AAA+ oligomerization domain-like"/>
    <property type="match status" value="1"/>
</dbReference>
<dbReference type="GO" id="GO:0003677">
    <property type="term" value="F:DNA binding"/>
    <property type="evidence" value="ECO:0007669"/>
    <property type="project" value="InterPro"/>
</dbReference>
<keyword evidence="10" id="KW-0239">DNA-directed DNA polymerase</keyword>
<dbReference type="CDD" id="cd00009">
    <property type="entry name" value="AAA"/>
    <property type="match status" value="1"/>
</dbReference>
<dbReference type="GO" id="GO:0003887">
    <property type="term" value="F:DNA-directed DNA polymerase activity"/>
    <property type="evidence" value="ECO:0007669"/>
    <property type="project" value="UniProtKB-KW"/>
</dbReference>
<feature type="compositionally biased region" description="Basic and acidic residues" evidence="12">
    <location>
        <begin position="754"/>
        <end position="766"/>
    </location>
</feature>
<dbReference type="Proteomes" id="UP001225576">
    <property type="component" value="Unassembled WGS sequence"/>
</dbReference>
<dbReference type="GO" id="GO:0046872">
    <property type="term" value="F:metal ion binding"/>
    <property type="evidence" value="ECO:0007669"/>
    <property type="project" value="UniProtKB-KW"/>
</dbReference>
<dbReference type="InterPro" id="IPR012763">
    <property type="entry name" value="DNA_pol_III_sug/sutau_N"/>
</dbReference>
<dbReference type="AlphaFoldDB" id="A0AAW6ZKR7"/>
<feature type="region of interest" description="Disordered" evidence="12">
    <location>
        <begin position="663"/>
        <end position="1010"/>
    </location>
</feature>
<dbReference type="EMBL" id="JASPDQ010000012">
    <property type="protein sequence ID" value="MDK8602008.1"/>
    <property type="molecule type" value="Genomic_DNA"/>
</dbReference>
<evidence type="ECO:0000256" key="1">
    <source>
        <dbReference type="ARBA" id="ARBA00006360"/>
    </source>
</evidence>
<keyword evidence="8" id="KW-0862">Zinc</keyword>
<comment type="catalytic activity">
    <reaction evidence="11">
        <text>DNA(n) + a 2'-deoxyribonucleoside 5'-triphosphate = DNA(n+1) + diphosphate</text>
        <dbReference type="Rhea" id="RHEA:22508"/>
        <dbReference type="Rhea" id="RHEA-COMP:17339"/>
        <dbReference type="Rhea" id="RHEA-COMP:17340"/>
        <dbReference type="ChEBI" id="CHEBI:33019"/>
        <dbReference type="ChEBI" id="CHEBI:61560"/>
        <dbReference type="ChEBI" id="CHEBI:173112"/>
        <dbReference type="EC" id="2.7.7.7"/>
    </reaction>
</comment>
<dbReference type="PANTHER" id="PTHR11669:SF0">
    <property type="entry name" value="PROTEIN STICHEL-LIKE 2"/>
    <property type="match status" value="1"/>
</dbReference>
<dbReference type="Pfam" id="PF13177">
    <property type="entry name" value="DNA_pol3_delta2"/>
    <property type="match status" value="1"/>
</dbReference>
<evidence type="ECO:0000256" key="2">
    <source>
        <dbReference type="ARBA" id="ARBA00012417"/>
    </source>
</evidence>
<name>A0AAW6ZKR7_9ACTO</name>
<feature type="region of interest" description="Disordered" evidence="12">
    <location>
        <begin position="394"/>
        <end position="584"/>
    </location>
</feature>
<evidence type="ECO:0000256" key="12">
    <source>
        <dbReference type="SAM" id="MobiDB-lite"/>
    </source>
</evidence>
<keyword evidence="9" id="KW-0067">ATP-binding</keyword>
<protein>
    <recommendedName>
        <fullName evidence="2">DNA-directed DNA polymerase</fullName>
        <ecNumber evidence="2">2.7.7.7</ecNumber>
    </recommendedName>
</protein>
<dbReference type="RefSeq" id="WP_285321460.1">
    <property type="nucleotide sequence ID" value="NZ_JASPDQ010000012.1"/>
</dbReference>
<feature type="compositionally biased region" description="Low complexity" evidence="12">
    <location>
        <begin position="665"/>
        <end position="677"/>
    </location>
</feature>
<dbReference type="InterPro" id="IPR022754">
    <property type="entry name" value="DNA_pol_III_gamma-3"/>
</dbReference>
<evidence type="ECO:0000256" key="6">
    <source>
        <dbReference type="ARBA" id="ARBA00022723"/>
    </source>
</evidence>
<sequence>MSIALYRRYRPESFQEVIGQDHVTRPLMAALEAGRTTHAYLFSGPRGCGKTTSARILARCLNCVEYPTAKPCGKCESCRELARDGSGSLDVVELDAASHGGVDDARELREQAGFAPVRDRFKIFIIDEAHMVTSQGFNALLKLVEEPPPHVKFIFATTEPEKVIGTIRSRTHHYPFRLVPPLELEQYLALVCAREGVSAGKDLLSLVVRAGTGSVRDTLSVLDQIIGGSEGTRLDYDRAVALLGYTSAALLDDAVDAISTRDGSALFGVVDKVVKSGHDPRRFVEDMLQRLRDLVIIALAGDEAKDVFVSVPEDQYGRMVEQAEALGAERASQCADLTNAALSDMAGATAPRLQLELLCARLVIARVGVPAQVVESGPEAPSPEVASSLAKFRAKPAGSGRVTGGAQLAGRGPGQPEGHQVGQQAGQAGNAGPGGQISGAQGVAGSVEQQRRLDQMDPRRRPMPVMTSAGFDGDGKAPAQSVLERQSSQEGESAGRASEGRAPQQGHADMPAPERQAGEQQEVRQASAQPAPERAVSEQSAPARQSAPEQQATHPPQPTQAQGAPEQAPAQPAEPAGQSGGDPLAQISAQWPAIMADQSLSRIAHAQLGAANGPVRVEGGVLYVGFEQPGVAGAFTARGAREVERIIANMFGLALRVEGLAGGEPSAPKADAAQAAAPQPPAVDFERAEPSRPAVSRDPEHAPAGPPQDAEGLRGAQSGDLRASAAESEPESADVREPVAGSGSHQQARPVTKRAGEPAETGEPRRPSKSHSAAEPDWAPPYGDEPDFDESNVDDSDLGEPDPAHDPSFTAEPATDGMPGTPAFGATGGPAFGATPATESGAAPGPGLDQAPGHDHGESPERSAADILGSAAERFPMPPPAELPESLASGHANTTGHDPTGFAQFHVPPVEDPYTHTTLGKWAQPSSLDRRPDGPDPDDLPDEGADASTQTYPAQAAPTPTRAGLTGTDFQALAAAHAHPTRADYPDEPAVVDDSHPEWEGASADDPDISQSTVVGLQVLLERFEAKVIEEREE</sequence>
<feature type="compositionally biased region" description="Basic and acidic residues" evidence="12">
    <location>
        <begin position="449"/>
        <end position="460"/>
    </location>
</feature>
<dbReference type="Gene3D" id="1.20.272.10">
    <property type="match status" value="1"/>
</dbReference>
<dbReference type="InterPro" id="IPR045085">
    <property type="entry name" value="HLD_clamp_pol_III_gamma_tau"/>
</dbReference>
<dbReference type="PANTHER" id="PTHR11669">
    <property type="entry name" value="REPLICATION FACTOR C / DNA POLYMERASE III GAMMA-TAU SUBUNIT"/>
    <property type="match status" value="1"/>
</dbReference>
<organism evidence="14 15">
    <name type="scientific">Trueperella bernardiae</name>
    <dbReference type="NCBI Taxonomy" id="59561"/>
    <lineage>
        <taxon>Bacteria</taxon>
        <taxon>Bacillati</taxon>
        <taxon>Actinomycetota</taxon>
        <taxon>Actinomycetes</taxon>
        <taxon>Actinomycetales</taxon>
        <taxon>Actinomycetaceae</taxon>
        <taxon>Trueperella</taxon>
    </lineage>
</organism>
<dbReference type="SUPFAM" id="SSF52540">
    <property type="entry name" value="P-loop containing nucleoside triphosphate hydrolases"/>
    <property type="match status" value="1"/>
</dbReference>
<evidence type="ECO:0000256" key="11">
    <source>
        <dbReference type="ARBA" id="ARBA00049244"/>
    </source>
</evidence>
<dbReference type="Gene3D" id="3.40.50.300">
    <property type="entry name" value="P-loop containing nucleotide triphosphate hydrolases"/>
    <property type="match status" value="1"/>
</dbReference>
<feature type="compositionally biased region" description="Acidic residues" evidence="12">
    <location>
        <begin position="935"/>
        <end position="945"/>
    </location>
</feature>
<feature type="compositionally biased region" description="Low complexity" evidence="12">
    <location>
        <begin position="547"/>
        <end position="577"/>
    </location>
</feature>
<evidence type="ECO:0000256" key="10">
    <source>
        <dbReference type="ARBA" id="ARBA00022932"/>
    </source>
</evidence>
<dbReference type="InterPro" id="IPR027417">
    <property type="entry name" value="P-loop_NTPase"/>
</dbReference>
<keyword evidence="4 14" id="KW-0548">Nucleotidyltransferase</keyword>
<dbReference type="Gene3D" id="1.10.8.60">
    <property type="match status" value="1"/>
</dbReference>
<evidence type="ECO:0000256" key="7">
    <source>
        <dbReference type="ARBA" id="ARBA00022741"/>
    </source>
</evidence>
<dbReference type="FunFam" id="3.40.50.300:FF:000014">
    <property type="entry name" value="DNA polymerase III subunit gamma/tau"/>
    <property type="match status" value="1"/>
</dbReference>
<dbReference type="CDD" id="cd18137">
    <property type="entry name" value="HLD_clamp_pol_III_gamma_tau"/>
    <property type="match status" value="1"/>
</dbReference>
<reference evidence="14" key="1">
    <citation type="submission" date="2023-05" db="EMBL/GenBank/DDBJ databases">
        <title>Genomic Catalog of Human Bladder Bacteria.</title>
        <authorList>
            <person name="Du J."/>
        </authorList>
    </citation>
    <scope>NUCLEOTIDE SEQUENCE</scope>
    <source>
        <strain evidence="14">UMB1304A</strain>
    </source>
</reference>
<dbReference type="InterPro" id="IPR003593">
    <property type="entry name" value="AAA+_ATPase"/>
</dbReference>
<keyword evidence="5" id="KW-0235">DNA replication</keyword>
<dbReference type="NCBIfam" id="TIGR02397">
    <property type="entry name" value="dnaX_nterm"/>
    <property type="match status" value="1"/>
</dbReference>
<accession>A0AAW6ZKR7</accession>
<dbReference type="GO" id="GO:0009360">
    <property type="term" value="C:DNA polymerase III complex"/>
    <property type="evidence" value="ECO:0007669"/>
    <property type="project" value="InterPro"/>
</dbReference>
<evidence type="ECO:0000256" key="9">
    <source>
        <dbReference type="ARBA" id="ARBA00022840"/>
    </source>
</evidence>
<feature type="compositionally biased region" description="Basic and acidic residues" evidence="12">
    <location>
        <begin position="852"/>
        <end position="864"/>
    </location>
</feature>
<feature type="compositionally biased region" description="Acidic residues" evidence="12">
    <location>
        <begin position="784"/>
        <end position="800"/>
    </location>
</feature>
<keyword evidence="6" id="KW-0479">Metal-binding</keyword>
<gene>
    <name evidence="14" type="ORF">QP858_06000</name>
</gene>
<evidence type="ECO:0000313" key="15">
    <source>
        <dbReference type="Proteomes" id="UP001225576"/>
    </source>
</evidence>
<feature type="compositionally biased region" description="Basic and acidic residues" evidence="12">
    <location>
        <begin position="684"/>
        <end position="701"/>
    </location>
</feature>
<dbReference type="Pfam" id="PF12169">
    <property type="entry name" value="DNA_pol3_gamma3"/>
    <property type="match status" value="1"/>
</dbReference>
<evidence type="ECO:0000256" key="3">
    <source>
        <dbReference type="ARBA" id="ARBA00022679"/>
    </source>
</evidence>
<comment type="caution">
    <text evidence="14">The sequence shown here is derived from an EMBL/GenBank/DDBJ whole genome shotgun (WGS) entry which is preliminary data.</text>
</comment>
<dbReference type="NCBIfam" id="NF005846">
    <property type="entry name" value="PRK07764.1-6"/>
    <property type="match status" value="1"/>
</dbReference>
<dbReference type="GO" id="GO:0006261">
    <property type="term" value="P:DNA-templated DNA replication"/>
    <property type="evidence" value="ECO:0007669"/>
    <property type="project" value="TreeGrafter"/>
</dbReference>
<evidence type="ECO:0000259" key="13">
    <source>
        <dbReference type="SMART" id="SM00382"/>
    </source>
</evidence>
<evidence type="ECO:0000313" key="14">
    <source>
        <dbReference type="EMBL" id="MDK8602008.1"/>
    </source>
</evidence>
<comment type="similarity">
    <text evidence="1">Belongs to the DnaX/STICHEL family.</text>
</comment>
<dbReference type="GO" id="GO:0005524">
    <property type="term" value="F:ATP binding"/>
    <property type="evidence" value="ECO:0007669"/>
    <property type="project" value="UniProtKB-KW"/>
</dbReference>